<gene>
    <name evidence="3" type="ORF">AXE80_11275</name>
</gene>
<dbReference type="InterPro" id="IPR048354">
    <property type="entry name" value="TOD1_MUCI70_glycTrfase_dom"/>
</dbReference>
<dbReference type="OrthoDB" id="396512at2"/>
<dbReference type="Proteomes" id="UP000092967">
    <property type="component" value="Chromosome"/>
</dbReference>
<keyword evidence="4" id="KW-1185">Reference proteome</keyword>
<protein>
    <submittedName>
        <fullName evidence="3">Uncharacterized protein</fullName>
    </submittedName>
</protein>
<dbReference type="EMBL" id="CP014224">
    <property type="protein sequence ID" value="ANW96825.1"/>
    <property type="molecule type" value="Genomic_DNA"/>
</dbReference>
<dbReference type="KEGG" id="wfu:AXE80_11275"/>
<evidence type="ECO:0000259" key="1">
    <source>
        <dbReference type="Pfam" id="PF04765"/>
    </source>
</evidence>
<dbReference type="RefSeq" id="WP_068827373.1">
    <property type="nucleotide sequence ID" value="NZ_CP014224.1"/>
</dbReference>
<name>A0A1B1Y7S5_9FLAO</name>
<accession>A0A1B1Y7S5</accession>
<evidence type="ECO:0000259" key="2">
    <source>
        <dbReference type="Pfam" id="PF18922"/>
    </source>
</evidence>
<dbReference type="InterPro" id="IPR043729">
    <property type="entry name" value="DUF5672"/>
</dbReference>
<dbReference type="Pfam" id="PF04765">
    <property type="entry name" value="TOD1_MUCI70"/>
    <property type="match status" value="1"/>
</dbReference>
<dbReference type="STRING" id="1790137.AXE80_11275"/>
<dbReference type="AlphaFoldDB" id="A0A1B1Y7S5"/>
<proteinExistence type="predicted"/>
<evidence type="ECO:0000313" key="3">
    <source>
        <dbReference type="EMBL" id="ANW96825.1"/>
    </source>
</evidence>
<evidence type="ECO:0000313" key="4">
    <source>
        <dbReference type="Proteomes" id="UP000092967"/>
    </source>
</evidence>
<organism evidence="3 4">
    <name type="scientific">Wenyingzhuangia fucanilytica</name>
    <dbReference type="NCBI Taxonomy" id="1790137"/>
    <lineage>
        <taxon>Bacteria</taxon>
        <taxon>Pseudomonadati</taxon>
        <taxon>Bacteroidota</taxon>
        <taxon>Flavobacteriia</taxon>
        <taxon>Flavobacteriales</taxon>
        <taxon>Flavobacteriaceae</taxon>
        <taxon>Wenyingzhuangia</taxon>
    </lineage>
</organism>
<feature type="domain" description="TOD1/MUCI70 glycosyltransferase-like" evidence="1">
    <location>
        <begin position="38"/>
        <end position="208"/>
    </location>
</feature>
<feature type="domain" description="DUF5672" evidence="2">
    <location>
        <begin position="399"/>
        <end position="537"/>
    </location>
</feature>
<sequence>MKNKIVVYTALFGNYSGIIEQPKIKGVEYLCYTDQDITSKSWKIIKVTPPVPNDNTRSNRYYKILPHKHLKGYDISVYIDANYLIIGDFVSMVLEKLTKNSMVCFDHNQTVFDPKDCIYKEHQTLINLAKEKRVFRDSIEVMQNQIDFFKSENYPENNGLIFAAVLIRKHFNEEVINLMELWWSFVKNKSRRDQLSFNYAVWKLNFDKLEYLKGDLRRGNPWFYWIDHKLNFKKDIQTIKRQLFLEKNPTLRCLLFYTKLPLILNKLNKWCKRYSFEPLSTSEINNIRKSIINNKLDKTQIIKEIEYIDSIKKEERLSYWNHYLENVLPKKQGSPVLKIAKESNLTAVIVEARKHPHFKVVVENMLLNTQHLNVCLHVYHGTENEKFVKDCLKEHENIKFINLNIENIDIEGYNKIMLSEDFYKNINSELILVFQTDVITFKPLDTAFLQYDYIGAPWKKKEHLNYKAEVGNGGLSIRSKKAMLTILEQKIPRETFVPEDLYLAQILKQQNFNIPSYETALEFATEGVYNPNAFGCHKSWEVIKTSELKELLK</sequence>
<dbReference type="Pfam" id="PF18922">
    <property type="entry name" value="DUF5672"/>
    <property type="match status" value="1"/>
</dbReference>
<reference evidence="3 4" key="1">
    <citation type="submission" date="2016-02" db="EMBL/GenBank/DDBJ databases">
        <authorList>
            <person name="Wen L."/>
            <person name="He K."/>
            <person name="Yang H."/>
        </authorList>
    </citation>
    <scope>NUCLEOTIDE SEQUENCE [LARGE SCALE GENOMIC DNA]</scope>
    <source>
        <strain evidence="3 4">CZ1127</strain>
    </source>
</reference>